<feature type="domain" description="C2H2-type" evidence="11">
    <location>
        <begin position="156"/>
        <end position="183"/>
    </location>
</feature>
<dbReference type="SMART" id="SM00355">
    <property type="entry name" value="ZnF_C2H2"/>
    <property type="match status" value="9"/>
</dbReference>
<proteinExistence type="predicted"/>
<dbReference type="GO" id="GO:0001227">
    <property type="term" value="F:DNA-binding transcription repressor activity, RNA polymerase II-specific"/>
    <property type="evidence" value="ECO:0007669"/>
    <property type="project" value="TreeGrafter"/>
</dbReference>
<dbReference type="GO" id="GO:0000978">
    <property type="term" value="F:RNA polymerase II cis-regulatory region sequence-specific DNA binding"/>
    <property type="evidence" value="ECO:0007669"/>
    <property type="project" value="TreeGrafter"/>
</dbReference>
<name>A0A182MA92_9DIPT</name>
<keyword evidence="3" id="KW-0677">Repeat</keyword>
<keyword evidence="7" id="KW-0804">Transcription</keyword>
<dbReference type="Pfam" id="PF00096">
    <property type="entry name" value="zf-C2H2"/>
    <property type="match status" value="6"/>
</dbReference>
<dbReference type="SUPFAM" id="SSF57667">
    <property type="entry name" value="beta-beta-alpha zinc fingers"/>
    <property type="match status" value="4"/>
</dbReference>
<organism evidence="12 13">
    <name type="scientific">Anopheles culicifacies</name>
    <dbReference type="NCBI Taxonomy" id="139723"/>
    <lineage>
        <taxon>Eukaryota</taxon>
        <taxon>Metazoa</taxon>
        <taxon>Ecdysozoa</taxon>
        <taxon>Arthropoda</taxon>
        <taxon>Hexapoda</taxon>
        <taxon>Insecta</taxon>
        <taxon>Pterygota</taxon>
        <taxon>Neoptera</taxon>
        <taxon>Endopterygota</taxon>
        <taxon>Diptera</taxon>
        <taxon>Nematocera</taxon>
        <taxon>Culicoidea</taxon>
        <taxon>Culicidae</taxon>
        <taxon>Anophelinae</taxon>
        <taxon>Anopheles</taxon>
        <taxon>culicifacies species complex</taxon>
    </lineage>
</organism>
<dbReference type="PROSITE" id="PS50157">
    <property type="entry name" value="ZINC_FINGER_C2H2_2"/>
    <property type="match status" value="8"/>
</dbReference>
<feature type="region of interest" description="Disordered" evidence="10">
    <location>
        <begin position="112"/>
        <end position="150"/>
    </location>
</feature>
<dbReference type="GO" id="GO:0008270">
    <property type="term" value="F:zinc ion binding"/>
    <property type="evidence" value="ECO:0007669"/>
    <property type="project" value="UniProtKB-KW"/>
</dbReference>
<dbReference type="PANTHER" id="PTHR24399">
    <property type="entry name" value="ZINC FINGER AND BTB DOMAIN-CONTAINING"/>
    <property type="match status" value="1"/>
</dbReference>
<feature type="domain" description="C2H2-type" evidence="11">
    <location>
        <begin position="307"/>
        <end position="334"/>
    </location>
</feature>
<evidence type="ECO:0000256" key="8">
    <source>
        <dbReference type="ARBA" id="ARBA00023242"/>
    </source>
</evidence>
<dbReference type="FunFam" id="3.30.160.60:FF:000100">
    <property type="entry name" value="Zinc finger 45-like"/>
    <property type="match status" value="1"/>
</dbReference>
<dbReference type="Gene3D" id="3.30.160.60">
    <property type="entry name" value="Classic Zinc Finger"/>
    <property type="match status" value="7"/>
</dbReference>
<evidence type="ECO:0000256" key="4">
    <source>
        <dbReference type="ARBA" id="ARBA00022771"/>
    </source>
</evidence>
<dbReference type="FunFam" id="3.30.160.60:FF:000032">
    <property type="entry name" value="Krueppel-like factor 4"/>
    <property type="match status" value="1"/>
</dbReference>
<dbReference type="Pfam" id="PF13912">
    <property type="entry name" value="zf-C2H2_6"/>
    <property type="match status" value="1"/>
</dbReference>
<accession>A0A182MA92</accession>
<evidence type="ECO:0000256" key="3">
    <source>
        <dbReference type="ARBA" id="ARBA00022737"/>
    </source>
</evidence>
<comment type="subcellular location">
    <subcellularLocation>
        <location evidence="1">Nucleus</location>
    </subcellularLocation>
</comment>
<sequence>MQINKLVDVSIIFFKLTSLEVSKLADFQSLNICTECNQKLLDFDSFLTLCLAAYGKLTQDRKETTQQCTNHNDHLNERTACKEEDNCDTTADNEPLKEEPVVEVITLDNTALESVSDGNDDNDSDVSETLPTSDETVPSINDTKVEQHSSPKRSEFKCHLCDRKFRFQTRLDGHLREHQGLKPAVCKVCGKDFSDWKNLRRHVKEKHLQHNQGNFPCDYEGCSFTYTTSKGLKAHKKKHDPKYVKPVPKKCICETCGNTFSSKGALKKHLYIHTGGMPFHCEKCNKSYPTAYKLKVHMMRHQGIKNYECSYCGLKKTTADELKMHMNYHTKEKVFTCNFCGQKFLTSGNFARHIKLVHRGIKEFKCTYCERSFGKAETLKNHIMTHTGEKPYKCDVCSKQFIQSYALQIHAKTHEKKKMRHCEEASSIVAAMDASGCK</sequence>
<evidence type="ECO:0000259" key="11">
    <source>
        <dbReference type="PROSITE" id="PS50157"/>
    </source>
</evidence>
<feature type="domain" description="C2H2-type" evidence="11">
    <location>
        <begin position="364"/>
        <end position="391"/>
    </location>
</feature>
<keyword evidence="13" id="KW-1185">Reference proteome</keyword>
<dbReference type="PANTHER" id="PTHR24399:SF23">
    <property type="entry name" value="C2H2-TYPE DOMAIN-CONTAINING PROTEIN"/>
    <property type="match status" value="1"/>
</dbReference>
<feature type="domain" description="C2H2-type" evidence="11">
    <location>
        <begin position="251"/>
        <end position="278"/>
    </location>
</feature>
<feature type="domain" description="C2H2-type" evidence="11">
    <location>
        <begin position="335"/>
        <end position="363"/>
    </location>
</feature>
<dbReference type="PROSITE" id="PS00028">
    <property type="entry name" value="ZINC_FINGER_C2H2_1"/>
    <property type="match status" value="8"/>
</dbReference>
<evidence type="ECO:0000256" key="7">
    <source>
        <dbReference type="ARBA" id="ARBA00023163"/>
    </source>
</evidence>
<dbReference type="Proteomes" id="UP000075883">
    <property type="component" value="Unassembled WGS sequence"/>
</dbReference>
<evidence type="ECO:0000256" key="9">
    <source>
        <dbReference type="PROSITE-ProRule" id="PRU00042"/>
    </source>
</evidence>
<dbReference type="InterPro" id="IPR036236">
    <property type="entry name" value="Znf_C2H2_sf"/>
</dbReference>
<feature type="domain" description="C2H2-type" evidence="11">
    <location>
        <begin position="184"/>
        <end position="212"/>
    </location>
</feature>
<dbReference type="GO" id="GO:0005654">
    <property type="term" value="C:nucleoplasm"/>
    <property type="evidence" value="ECO:0007669"/>
    <property type="project" value="TreeGrafter"/>
</dbReference>
<dbReference type="VEuPathDB" id="VectorBase:ACUA013326"/>
<dbReference type="FunFam" id="3.30.160.60:FF:000624">
    <property type="entry name" value="zinc finger protein 697"/>
    <property type="match status" value="1"/>
</dbReference>
<protein>
    <recommendedName>
        <fullName evidence="11">C2H2-type domain-containing protein</fullName>
    </recommendedName>
</protein>
<evidence type="ECO:0000256" key="5">
    <source>
        <dbReference type="ARBA" id="ARBA00022833"/>
    </source>
</evidence>
<feature type="domain" description="C2H2-type" evidence="11">
    <location>
        <begin position="279"/>
        <end position="306"/>
    </location>
</feature>
<keyword evidence="8" id="KW-0539">Nucleus</keyword>
<evidence type="ECO:0000256" key="2">
    <source>
        <dbReference type="ARBA" id="ARBA00022723"/>
    </source>
</evidence>
<dbReference type="STRING" id="139723.A0A182MA92"/>
<dbReference type="GO" id="GO:0048729">
    <property type="term" value="P:tissue morphogenesis"/>
    <property type="evidence" value="ECO:0007669"/>
    <property type="project" value="UniProtKB-ARBA"/>
</dbReference>
<dbReference type="EnsemblMetazoa" id="ACUA013326-RA">
    <property type="protein sequence ID" value="ACUA013326-PA"/>
    <property type="gene ID" value="ACUA013326"/>
</dbReference>
<feature type="compositionally biased region" description="Polar residues" evidence="10">
    <location>
        <begin position="129"/>
        <end position="142"/>
    </location>
</feature>
<evidence type="ECO:0000313" key="13">
    <source>
        <dbReference type="Proteomes" id="UP000075883"/>
    </source>
</evidence>
<dbReference type="EMBL" id="AXCM01006905">
    <property type="status" value="NOT_ANNOTATED_CDS"/>
    <property type="molecule type" value="Genomic_DNA"/>
</dbReference>
<keyword evidence="6" id="KW-0805">Transcription regulation</keyword>
<evidence type="ECO:0000313" key="12">
    <source>
        <dbReference type="EnsemblMetazoa" id="ACUA013326-PA"/>
    </source>
</evidence>
<dbReference type="GO" id="GO:0048598">
    <property type="term" value="P:embryonic morphogenesis"/>
    <property type="evidence" value="ECO:0007669"/>
    <property type="project" value="UniProtKB-ARBA"/>
</dbReference>
<keyword evidence="5" id="KW-0862">Zinc</keyword>
<keyword evidence="2" id="KW-0479">Metal-binding</keyword>
<evidence type="ECO:0000256" key="10">
    <source>
        <dbReference type="SAM" id="MobiDB-lite"/>
    </source>
</evidence>
<dbReference type="AlphaFoldDB" id="A0A182MA92"/>
<keyword evidence="4 9" id="KW-0863">Zinc-finger</keyword>
<reference evidence="12" key="2">
    <citation type="submission" date="2020-05" db="UniProtKB">
        <authorList>
            <consortium name="EnsemblMetazoa"/>
        </authorList>
    </citation>
    <scope>IDENTIFICATION</scope>
    <source>
        <strain evidence="12">A-37</strain>
    </source>
</reference>
<feature type="domain" description="C2H2-type" evidence="11">
    <location>
        <begin position="392"/>
        <end position="419"/>
    </location>
</feature>
<dbReference type="InterPro" id="IPR013087">
    <property type="entry name" value="Znf_C2H2_type"/>
</dbReference>
<reference evidence="13" key="1">
    <citation type="submission" date="2013-09" db="EMBL/GenBank/DDBJ databases">
        <title>The Genome Sequence of Anopheles culicifacies species A.</title>
        <authorList>
            <consortium name="The Broad Institute Genomics Platform"/>
            <person name="Neafsey D.E."/>
            <person name="Besansky N."/>
            <person name="Howell P."/>
            <person name="Walton C."/>
            <person name="Young S.K."/>
            <person name="Zeng Q."/>
            <person name="Gargeya S."/>
            <person name="Fitzgerald M."/>
            <person name="Haas B."/>
            <person name="Abouelleil A."/>
            <person name="Allen A.W."/>
            <person name="Alvarado L."/>
            <person name="Arachchi H.M."/>
            <person name="Berlin A.M."/>
            <person name="Chapman S.B."/>
            <person name="Gainer-Dewar J."/>
            <person name="Goldberg J."/>
            <person name="Griggs A."/>
            <person name="Gujja S."/>
            <person name="Hansen M."/>
            <person name="Howarth C."/>
            <person name="Imamovic A."/>
            <person name="Ireland A."/>
            <person name="Larimer J."/>
            <person name="McCowan C."/>
            <person name="Murphy C."/>
            <person name="Pearson M."/>
            <person name="Poon T.W."/>
            <person name="Priest M."/>
            <person name="Roberts A."/>
            <person name="Saif S."/>
            <person name="Shea T."/>
            <person name="Sisk P."/>
            <person name="Sykes S."/>
            <person name="Wortman J."/>
            <person name="Nusbaum C."/>
            <person name="Birren B."/>
        </authorList>
    </citation>
    <scope>NUCLEOTIDE SEQUENCE [LARGE SCALE GENOMIC DNA]</scope>
    <source>
        <strain evidence="13">A-37</strain>
    </source>
</reference>
<evidence type="ECO:0000256" key="1">
    <source>
        <dbReference type="ARBA" id="ARBA00004123"/>
    </source>
</evidence>
<evidence type="ECO:0000256" key="6">
    <source>
        <dbReference type="ARBA" id="ARBA00023015"/>
    </source>
</evidence>